<accession>A0A2I9DHL7</accession>
<sequence length="181" mass="19572">MWRSRLAWAYLFLVALGWCLGAWVGERTVPTLLLAYLPPIVWLLPAPFVLGWTLLRRRGVPVALAGLLLATLGAGVQFRPQSGGTLRVVTFNLARGTLGTPERAAAVLRASRPDVILLQETNFVPADYGATLLRLLPGYPSTAGHEVMTLTRLPHRAGDDAAVARAAPDGGERPPEHRARV</sequence>
<proteinExistence type="predicted"/>
<dbReference type="AlphaFoldDB" id="A0A2I9DHL7"/>
<name>A0A2I9DHL7_9DEIO</name>
<feature type="transmembrane region" description="Helical" evidence="2">
    <location>
        <begin position="59"/>
        <end position="78"/>
    </location>
</feature>
<feature type="compositionally biased region" description="Low complexity" evidence="1">
    <location>
        <begin position="160"/>
        <end position="169"/>
    </location>
</feature>
<dbReference type="EMBL" id="BFAG01000005">
    <property type="protein sequence ID" value="GBF05708.1"/>
    <property type="molecule type" value="Genomic_DNA"/>
</dbReference>
<reference evidence="4" key="1">
    <citation type="submission" date="2018-01" db="EMBL/GenBank/DDBJ databases">
        <title>Draft Genome Sequence of the Radioresistant Bacterium Deinococcus aerius TR0125, Isolated from the Higher Atmosphere above Japan.</title>
        <authorList>
            <person name="Satoh K."/>
            <person name="Arai H."/>
            <person name="Sanzen T."/>
            <person name="Kawaguchi Y."/>
            <person name="Hayashi H."/>
            <person name="Yokobori S."/>
            <person name="Yamagishi A."/>
            <person name="Oono Y."/>
            <person name="Narumi I."/>
        </authorList>
    </citation>
    <scope>NUCLEOTIDE SEQUENCE [LARGE SCALE GENOMIC DNA]</scope>
    <source>
        <strain evidence="4">TR0125</strain>
    </source>
</reference>
<dbReference type="InterPro" id="IPR036691">
    <property type="entry name" value="Endo/exonu/phosph_ase_sf"/>
</dbReference>
<keyword evidence="2" id="KW-1133">Transmembrane helix</keyword>
<dbReference type="SUPFAM" id="SSF56219">
    <property type="entry name" value="DNase I-like"/>
    <property type="match status" value="1"/>
</dbReference>
<feature type="transmembrane region" description="Helical" evidence="2">
    <location>
        <begin position="31"/>
        <end position="52"/>
    </location>
</feature>
<feature type="region of interest" description="Disordered" evidence="1">
    <location>
        <begin position="158"/>
        <end position="181"/>
    </location>
</feature>
<keyword evidence="2" id="KW-0812">Transmembrane</keyword>
<evidence type="ECO:0000313" key="4">
    <source>
        <dbReference type="Proteomes" id="UP000236569"/>
    </source>
</evidence>
<dbReference type="RefSeq" id="WP_235610320.1">
    <property type="nucleotide sequence ID" value="NZ_BFAG01000005.1"/>
</dbReference>
<keyword evidence="2" id="KW-0472">Membrane</keyword>
<feature type="compositionally biased region" description="Basic and acidic residues" evidence="1">
    <location>
        <begin position="170"/>
        <end position="181"/>
    </location>
</feature>
<evidence type="ECO:0000313" key="3">
    <source>
        <dbReference type="EMBL" id="GBF05708.1"/>
    </source>
</evidence>
<dbReference type="Proteomes" id="UP000236569">
    <property type="component" value="Unassembled WGS sequence"/>
</dbReference>
<evidence type="ECO:0008006" key="5">
    <source>
        <dbReference type="Google" id="ProtNLM"/>
    </source>
</evidence>
<comment type="caution">
    <text evidence="3">The sequence shown here is derived from an EMBL/GenBank/DDBJ whole genome shotgun (WGS) entry which is preliminary data.</text>
</comment>
<evidence type="ECO:0000256" key="2">
    <source>
        <dbReference type="SAM" id="Phobius"/>
    </source>
</evidence>
<protein>
    <recommendedName>
        <fullName evidence="5">Endonuclease/exonuclease/phosphatase domain-containing protein</fullName>
    </recommendedName>
</protein>
<dbReference type="Gene3D" id="3.60.10.10">
    <property type="entry name" value="Endonuclease/exonuclease/phosphatase"/>
    <property type="match status" value="1"/>
</dbReference>
<evidence type="ECO:0000256" key="1">
    <source>
        <dbReference type="SAM" id="MobiDB-lite"/>
    </source>
</evidence>
<keyword evidence="4" id="KW-1185">Reference proteome</keyword>
<organism evidence="3 4">
    <name type="scientific">Deinococcus aerius</name>
    <dbReference type="NCBI Taxonomy" id="200253"/>
    <lineage>
        <taxon>Bacteria</taxon>
        <taxon>Thermotogati</taxon>
        <taxon>Deinococcota</taxon>
        <taxon>Deinococci</taxon>
        <taxon>Deinococcales</taxon>
        <taxon>Deinococcaceae</taxon>
        <taxon>Deinococcus</taxon>
    </lineage>
</organism>
<gene>
    <name evidence="3" type="ORF">DAERI_050217</name>
</gene>